<dbReference type="RefSeq" id="WP_094235850.1">
    <property type="nucleotide sequence ID" value="NZ_CP022657.1"/>
</dbReference>
<dbReference type="KEGG" id="tab:CIG75_06085"/>
<dbReference type="CDD" id="cd07727">
    <property type="entry name" value="YmaE-like_MBL-fold"/>
    <property type="match status" value="1"/>
</dbReference>
<dbReference type="SUPFAM" id="SSF56281">
    <property type="entry name" value="Metallo-hydrolase/oxidoreductase"/>
    <property type="match status" value="1"/>
</dbReference>
<reference evidence="2 3" key="1">
    <citation type="journal article" date="2015" name="Int. J. Syst. Evol. Microbiol.">
        <title>Tumebacillus algifaecis sp. nov., isolated from decomposing algal scum.</title>
        <authorList>
            <person name="Wu Y.F."/>
            <person name="Zhang B."/>
            <person name="Xing P."/>
            <person name="Wu Q.L."/>
            <person name="Liu S.J."/>
        </authorList>
    </citation>
    <scope>NUCLEOTIDE SEQUENCE [LARGE SCALE GENOMIC DNA]</scope>
    <source>
        <strain evidence="2 3">THMBR28</strain>
    </source>
</reference>
<dbReference type="SUPFAM" id="SSF54862">
    <property type="entry name" value="4Fe-4S ferredoxins"/>
    <property type="match status" value="1"/>
</dbReference>
<evidence type="ECO:0000313" key="3">
    <source>
        <dbReference type="Proteomes" id="UP000214688"/>
    </source>
</evidence>
<evidence type="ECO:0000313" key="2">
    <source>
        <dbReference type="EMBL" id="ASS74600.1"/>
    </source>
</evidence>
<keyword evidence="2" id="KW-0378">Hydrolase</keyword>
<dbReference type="Gene3D" id="3.60.15.10">
    <property type="entry name" value="Ribonuclease Z/Hydroxyacylglutathione hydrolase-like"/>
    <property type="match status" value="1"/>
</dbReference>
<protein>
    <submittedName>
        <fullName evidence="2">MBL fold metallo-hydrolase</fullName>
    </submittedName>
</protein>
<evidence type="ECO:0000259" key="1">
    <source>
        <dbReference type="SMART" id="SM00849"/>
    </source>
</evidence>
<gene>
    <name evidence="2" type="ORF">CIG75_06085</name>
</gene>
<dbReference type="SMART" id="SM00849">
    <property type="entry name" value="Lactamase_B"/>
    <property type="match status" value="1"/>
</dbReference>
<organism evidence="2 3">
    <name type="scientific">Tumebacillus algifaecis</name>
    <dbReference type="NCBI Taxonomy" id="1214604"/>
    <lineage>
        <taxon>Bacteria</taxon>
        <taxon>Bacillati</taxon>
        <taxon>Bacillota</taxon>
        <taxon>Bacilli</taxon>
        <taxon>Bacillales</taxon>
        <taxon>Alicyclobacillaceae</taxon>
        <taxon>Tumebacillus</taxon>
    </lineage>
</organism>
<dbReference type="Gene3D" id="3.30.70.20">
    <property type="match status" value="1"/>
</dbReference>
<dbReference type="Pfam" id="PF13370">
    <property type="entry name" value="Fer4_13"/>
    <property type="match status" value="1"/>
</dbReference>
<keyword evidence="3" id="KW-1185">Reference proteome</keyword>
<dbReference type="PANTHER" id="PTHR42773:SF1">
    <property type="entry name" value="METALLO-BETA-LACTAMASE FAMILY PROTEIN"/>
    <property type="match status" value="1"/>
</dbReference>
<dbReference type="GO" id="GO:0016787">
    <property type="term" value="F:hydrolase activity"/>
    <property type="evidence" value="ECO:0007669"/>
    <property type="project" value="UniProtKB-KW"/>
</dbReference>
<dbReference type="PANTHER" id="PTHR42773">
    <property type="entry name" value="METALLO-BETA-LACTAMASE-RELATED"/>
    <property type="match status" value="1"/>
</dbReference>
<dbReference type="InterPro" id="IPR001279">
    <property type="entry name" value="Metallo-B-lactamas"/>
</dbReference>
<name>A0A223CZ01_9BACL</name>
<sequence>MASKRLATNVEGEFFVNSNCIDCDTCRQLAPEFYSAVGDFSAVTKQPQGDEEKRIAYRAMLSCPTGAIQSNEKSGLFEAGDDFPLLLTEGVYYCGFTSRKSYGGSSYLLLHPDGNWLIDAPRFHRPLAEKIAALGGIRYIFLTHRDDVADADKYAAYFKAERIIHELELDAQPEAEHVLTGMEPIQWHPDFKIIPLPGHTEGHTVLLYKQTYLFSGDHLAWDDDTNALNAHRNYCWYSFEEQMRSMEKLAQENFTWLLPGHGRRVMLQENEIRLEMQKLIERMKH</sequence>
<dbReference type="AlphaFoldDB" id="A0A223CZ01"/>
<dbReference type="InterPro" id="IPR036866">
    <property type="entry name" value="RibonucZ/Hydroxyglut_hydro"/>
</dbReference>
<proteinExistence type="predicted"/>
<feature type="domain" description="Metallo-beta-lactamase" evidence="1">
    <location>
        <begin position="103"/>
        <end position="261"/>
    </location>
</feature>
<dbReference type="Proteomes" id="UP000214688">
    <property type="component" value="Chromosome"/>
</dbReference>
<accession>A0A223CZ01</accession>
<dbReference type="EMBL" id="CP022657">
    <property type="protein sequence ID" value="ASS74600.1"/>
    <property type="molecule type" value="Genomic_DNA"/>
</dbReference>
<dbReference type="OrthoDB" id="9802248at2"/>